<evidence type="ECO:0000313" key="1">
    <source>
        <dbReference type="EMBL" id="KKL61277.1"/>
    </source>
</evidence>
<name>A0A0F9GDQ7_9ZZZZ</name>
<accession>A0A0F9GDQ7</accession>
<reference evidence="1" key="1">
    <citation type="journal article" date="2015" name="Nature">
        <title>Complex archaea that bridge the gap between prokaryotes and eukaryotes.</title>
        <authorList>
            <person name="Spang A."/>
            <person name="Saw J.H."/>
            <person name="Jorgensen S.L."/>
            <person name="Zaremba-Niedzwiedzka K."/>
            <person name="Martijn J."/>
            <person name="Lind A.E."/>
            <person name="van Eijk R."/>
            <person name="Schleper C."/>
            <person name="Guy L."/>
            <person name="Ettema T.J."/>
        </authorList>
    </citation>
    <scope>NUCLEOTIDE SEQUENCE</scope>
</reference>
<comment type="caution">
    <text evidence="1">The sequence shown here is derived from an EMBL/GenBank/DDBJ whole genome shotgun (WGS) entry which is preliminary data.</text>
</comment>
<gene>
    <name evidence="1" type="ORF">LCGC14_2196850</name>
</gene>
<sequence>MKKADNVVANYSKGNLWYINSGDQHTVADGIKALLNIVEADLLEYHKDLPSQVGIYLNIRVDTGKNESSIG</sequence>
<organism evidence="1">
    <name type="scientific">marine sediment metagenome</name>
    <dbReference type="NCBI Taxonomy" id="412755"/>
    <lineage>
        <taxon>unclassified sequences</taxon>
        <taxon>metagenomes</taxon>
        <taxon>ecological metagenomes</taxon>
    </lineage>
</organism>
<dbReference type="AlphaFoldDB" id="A0A0F9GDQ7"/>
<protein>
    <submittedName>
        <fullName evidence="1">Uncharacterized protein</fullName>
    </submittedName>
</protein>
<proteinExistence type="predicted"/>
<dbReference type="EMBL" id="LAZR01028867">
    <property type="protein sequence ID" value="KKL61277.1"/>
    <property type="molecule type" value="Genomic_DNA"/>
</dbReference>